<dbReference type="Proteomes" id="UP000499080">
    <property type="component" value="Unassembled WGS sequence"/>
</dbReference>
<gene>
    <name evidence="4" type="ORF">AVEN_139664_1</name>
    <name evidence="1" type="ORF">AVEN_211501_1</name>
    <name evidence="2" type="ORF">AVEN_21873_1</name>
    <name evidence="3" type="ORF">AVEN_60763_1</name>
</gene>
<organism evidence="2 5">
    <name type="scientific">Araneus ventricosus</name>
    <name type="common">Orbweaver spider</name>
    <name type="synonym">Epeira ventricosa</name>
    <dbReference type="NCBI Taxonomy" id="182803"/>
    <lineage>
        <taxon>Eukaryota</taxon>
        <taxon>Metazoa</taxon>
        <taxon>Ecdysozoa</taxon>
        <taxon>Arthropoda</taxon>
        <taxon>Chelicerata</taxon>
        <taxon>Arachnida</taxon>
        <taxon>Araneae</taxon>
        <taxon>Araneomorphae</taxon>
        <taxon>Entelegynae</taxon>
        <taxon>Araneoidea</taxon>
        <taxon>Araneidae</taxon>
        <taxon>Araneus</taxon>
    </lineage>
</organism>
<evidence type="ECO:0000313" key="4">
    <source>
        <dbReference type="EMBL" id="GBN68459.1"/>
    </source>
</evidence>
<evidence type="ECO:0000313" key="5">
    <source>
        <dbReference type="Proteomes" id="UP000499080"/>
    </source>
</evidence>
<sequence>MGSLPRLFFFYTITAILSIKEQNEYLLLRVPDEASNYKSNVIIRRTHITTGGVIHRKTKPRWEVRNVIQYQTSWGYGDLLIWKVTGEDSVSPGWVVVMFPRVRKVVHAFDGAIC</sequence>
<dbReference type="AlphaFoldDB" id="A0A4Y2NEP6"/>
<dbReference type="EMBL" id="BGPR01008982">
    <property type="protein sequence ID" value="GBN37244.1"/>
    <property type="molecule type" value="Genomic_DNA"/>
</dbReference>
<dbReference type="EMBL" id="BGPR01008981">
    <property type="protein sequence ID" value="GBN37241.1"/>
    <property type="molecule type" value="Genomic_DNA"/>
</dbReference>
<reference evidence="2 5" key="1">
    <citation type="journal article" date="2019" name="Sci. Rep.">
        <title>Orb-weaving spider Araneus ventricosus genome elucidates the spidroin gene catalogue.</title>
        <authorList>
            <person name="Kono N."/>
            <person name="Nakamura H."/>
            <person name="Ohtoshi R."/>
            <person name="Moran D.A.P."/>
            <person name="Shinohara A."/>
            <person name="Yoshida Y."/>
            <person name="Fujiwara M."/>
            <person name="Mori M."/>
            <person name="Tomita M."/>
            <person name="Arakawa K."/>
        </authorList>
    </citation>
    <scope>NUCLEOTIDE SEQUENCE [LARGE SCALE GENOMIC DNA]</scope>
</reference>
<dbReference type="EMBL" id="BGPR01015218">
    <property type="protein sequence ID" value="GBN68459.1"/>
    <property type="molecule type" value="Genomic_DNA"/>
</dbReference>
<dbReference type="EMBL" id="BGPR01015217">
    <property type="protein sequence ID" value="GBN68454.1"/>
    <property type="molecule type" value="Genomic_DNA"/>
</dbReference>
<keyword evidence="5" id="KW-1185">Reference proteome</keyword>
<name>A0A4Y2NEP6_ARAVE</name>
<protein>
    <submittedName>
        <fullName evidence="2">Uncharacterized protein</fullName>
    </submittedName>
</protein>
<evidence type="ECO:0000313" key="2">
    <source>
        <dbReference type="EMBL" id="GBN37244.1"/>
    </source>
</evidence>
<accession>A0A4Y2NEP6</accession>
<comment type="caution">
    <text evidence="2">The sequence shown here is derived from an EMBL/GenBank/DDBJ whole genome shotgun (WGS) entry which is preliminary data.</text>
</comment>
<proteinExistence type="predicted"/>
<evidence type="ECO:0000313" key="3">
    <source>
        <dbReference type="EMBL" id="GBN68454.1"/>
    </source>
</evidence>
<evidence type="ECO:0000313" key="1">
    <source>
        <dbReference type="EMBL" id="GBN37241.1"/>
    </source>
</evidence>